<comment type="caution">
    <text evidence="5">The sequence shown here is derived from an EMBL/GenBank/DDBJ whole genome shotgun (WGS) entry which is preliminary data.</text>
</comment>
<dbReference type="PROSITE" id="PS51318">
    <property type="entry name" value="TAT"/>
    <property type="match status" value="1"/>
</dbReference>
<dbReference type="Pfam" id="PF13343">
    <property type="entry name" value="SBP_bac_6"/>
    <property type="match status" value="1"/>
</dbReference>
<accession>A0A2W2B7N5</accession>
<dbReference type="PANTHER" id="PTHR30006">
    <property type="entry name" value="THIAMINE-BINDING PERIPLASMIC PROTEIN-RELATED"/>
    <property type="match status" value="1"/>
</dbReference>
<reference evidence="6" key="1">
    <citation type="submission" date="2018-06" db="EMBL/GenBank/DDBJ databases">
        <title>Aestuariibacter litoralis strain KCTC 52945T.</title>
        <authorList>
            <person name="Li X."/>
            <person name="Salam N."/>
            <person name="Li J.-L."/>
            <person name="Chen Y.-M."/>
            <person name="Yang Z.-W."/>
            <person name="Zhang L.-Y."/>
            <person name="Han M.-X."/>
            <person name="Xiao M."/>
            <person name="Li W.-J."/>
        </authorList>
    </citation>
    <scope>NUCLEOTIDE SEQUENCE [LARGE SCALE GENOMIC DNA]</scope>
    <source>
        <strain evidence="6">KCTC 52945</strain>
    </source>
</reference>
<keyword evidence="3" id="KW-0408">Iron</keyword>
<evidence type="ECO:0000256" key="1">
    <source>
        <dbReference type="ARBA" id="ARBA00008520"/>
    </source>
</evidence>
<dbReference type="PANTHER" id="PTHR30006:SF15">
    <property type="entry name" value="IRON-UTILIZATION PERIPLASMIC PROTEIN"/>
    <property type="match status" value="1"/>
</dbReference>
<comment type="similarity">
    <text evidence="1">Belongs to the bacterial solute-binding protein 1 family.</text>
</comment>
<feature type="binding site" evidence="3">
    <location>
        <position position="223"/>
    </location>
    <ligand>
        <name>Fe cation</name>
        <dbReference type="ChEBI" id="CHEBI:24875"/>
    </ligand>
</feature>
<dbReference type="GO" id="GO:0030288">
    <property type="term" value="C:outer membrane-bounded periplasmic space"/>
    <property type="evidence" value="ECO:0007669"/>
    <property type="project" value="TreeGrafter"/>
</dbReference>
<dbReference type="AlphaFoldDB" id="A0A2W2B7N5"/>
<keyword evidence="3" id="KW-0479">Metal-binding</keyword>
<dbReference type="InterPro" id="IPR026045">
    <property type="entry name" value="Ferric-bd"/>
</dbReference>
<gene>
    <name evidence="5" type="ORF">DK847_13915</name>
</gene>
<name>A0A2W2B7N5_9HYPH</name>
<dbReference type="InterPro" id="IPR006311">
    <property type="entry name" value="TAT_signal"/>
</dbReference>
<dbReference type="SUPFAM" id="SSF53850">
    <property type="entry name" value="Periplasmic binding protein-like II"/>
    <property type="match status" value="1"/>
</dbReference>
<evidence type="ECO:0000256" key="2">
    <source>
        <dbReference type="ARBA" id="ARBA00022729"/>
    </source>
</evidence>
<evidence type="ECO:0000313" key="5">
    <source>
        <dbReference type="EMBL" id="PZF76284.1"/>
    </source>
</evidence>
<sequence length="344" mass="37399">MFASRRRILALGLALAAAAGTGAPAHADGVVNVYTYRQPSLIQPLFDAFTAKTGIQVRAVFADNGLVERLAQEGRNSPADLLLTADAGRLVEAAGRGLAQPVTDPFILDKVPANLRDKDNQWFGLTMRARVVYASRERAPITAITYEELADPKWKGKICMRPGNHPYNLGLIAAMLAHKGEDYTRTWLEGLKANLAVKPSGNDRSQAKSVYAGECDLALANTYYMGKMLTETKEPEQQDWAKSVKIVFPTSPDFGTHVNISGMLLTANAPNKDNAVKLMEFLASDEAQALYANGNFEYPVNPKVPANEIVTSWGSFTPDTLNVAEIAKLEPQASKLVDEVGFND</sequence>
<feature type="binding site" evidence="3">
    <location>
        <position position="224"/>
    </location>
    <ligand>
        <name>Fe cation</name>
        <dbReference type="ChEBI" id="CHEBI:24875"/>
    </ligand>
</feature>
<feature type="signal peptide" evidence="4">
    <location>
        <begin position="1"/>
        <end position="27"/>
    </location>
</feature>
<dbReference type="CDD" id="cd13542">
    <property type="entry name" value="PBP2_FutA1_ilke"/>
    <property type="match status" value="1"/>
</dbReference>
<keyword evidence="6" id="KW-1185">Reference proteome</keyword>
<protein>
    <submittedName>
        <fullName evidence="5">Iron ABC transporter substrate-binding protein</fullName>
    </submittedName>
</protein>
<proteinExistence type="inferred from homology"/>
<evidence type="ECO:0000256" key="4">
    <source>
        <dbReference type="SAM" id="SignalP"/>
    </source>
</evidence>
<dbReference type="EMBL" id="QKVK01000006">
    <property type="protein sequence ID" value="PZF76284.1"/>
    <property type="molecule type" value="Genomic_DNA"/>
</dbReference>
<dbReference type="GO" id="GO:0046872">
    <property type="term" value="F:metal ion binding"/>
    <property type="evidence" value="ECO:0007669"/>
    <property type="project" value="UniProtKB-KW"/>
</dbReference>
<organism evidence="5 6">
    <name type="scientific">Aestuariivirga litoralis</name>
    <dbReference type="NCBI Taxonomy" id="2650924"/>
    <lineage>
        <taxon>Bacteria</taxon>
        <taxon>Pseudomonadati</taxon>
        <taxon>Pseudomonadota</taxon>
        <taxon>Alphaproteobacteria</taxon>
        <taxon>Hyphomicrobiales</taxon>
        <taxon>Aestuariivirgaceae</taxon>
        <taxon>Aestuariivirga</taxon>
    </lineage>
</organism>
<evidence type="ECO:0000313" key="6">
    <source>
        <dbReference type="Proteomes" id="UP000248795"/>
    </source>
</evidence>
<dbReference type="Proteomes" id="UP000248795">
    <property type="component" value="Unassembled WGS sequence"/>
</dbReference>
<keyword evidence="2 4" id="KW-0732">Signal</keyword>
<dbReference type="PIRSF" id="PIRSF002825">
    <property type="entry name" value="CfbpA"/>
    <property type="match status" value="1"/>
</dbReference>
<dbReference type="Gene3D" id="3.40.190.10">
    <property type="entry name" value="Periplasmic binding protein-like II"/>
    <property type="match status" value="2"/>
</dbReference>
<evidence type="ECO:0000256" key="3">
    <source>
        <dbReference type="PIRSR" id="PIRSR002825-1"/>
    </source>
</evidence>
<feature type="chain" id="PRO_5015988964" evidence="4">
    <location>
        <begin position="28"/>
        <end position="344"/>
    </location>
</feature>
<dbReference type="RefSeq" id="WP_111199121.1">
    <property type="nucleotide sequence ID" value="NZ_QKVK01000006.1"/>
</dbReference>